<sequence>MKRADWEKLRWELVLPDQVENGANVNINTKELTLALQNAMRKSIPVVTKGDTRVGNRSWNDKLQGLHSRVRRTRRRYHRCRDPVVCEVLLEIYRERGKAGSWENQTTNDAIYIEKREDGSTTTNWEESAGLLMETLLPDDDEEVDTEEQRELIGVMTQDMYDNEEPVEVVSQDELIRTIAQMGKKKAPGPDGIVVEEEPGGKIQSGARWASKVMQKVKLKMAPAKTTFMLFKRKMVRNTAIKFEEKNLRSSQTRRFHLPMRIIKTYHQVILLSIVGYGACVWAHRLNNVVPARAVQSIQRNVLLRLTGAYRSVATNALSVALGNGRDSGIAVKLVGVPITHLEPSLGLVQFITGKGLYPESSRKMGLVETDRCECGEVGTPEHVVLECARTLEIRRPNQQEVQGKLVGDILRDPAHWRFLDKLAILFDNIDHDGQMLLSLDAESIRLDCQGDVKYVVDNRLDYILRSTLNSLVILICSISLILCSRAIYRAQQLKHFRSLASTSECLFALINGDDMFATFSIMSFKSPMLWWYSRIYLYCFISLYIYVVLSLFISVIMDAYETIKSYSIITIESLPISHFLLCMSRALPLPQQRLTITHLLVKLETRGQEAHRLRIFTEDAWKKNV</sequence>
<reference evidence="2" key="1">
    <citation type="submission" date="2020-11" db="EMBL/GenBank/DDBJ databases">
        <authorList>
            <person name="Tran Van P."/>
        </authorList>
    </citation>
    <scope>NUCLEOTIDE SEQUENCE</scope>
</reference>
<dbReference type="PANTHER" id="PTHR12127:SF7">
    <property type="entry name" value="SD02261P"/>
    <property type="match status" value="1"/>
</dbReference>
<evidence type="ECO:0000256" key="1">
    <source>
        <dbReference type="SAM" id="Phobius"/>
    </source>
</evidence>
<dbReference type="GO" id="GO:0005886">
    <property type="term" value="C:plasma membrane"/>
    <property type="evidence" value="ECO:0007669"/>
    <property type="project" value="TreeGrafter"/>
</dbReference>
<name>A0A7R9H6X4_TIMPO</name>
<feature type="transmembrane region" description="Helical" evidence="1">
    <location>
        <begin position="469"/>
        <end position="489"/>
    </location>
</feature>
<accession>A0A7R9H6X4</accession>
<keyword evidence="1" id="KW-0472">Membrane</keyword>
<feature type="transmembrane region" description="Helical" evidence="1">
    <location>
        <begin position="536"/>
        <end position="558"/>
    </location>
</feature>
<keyword evidence="1" id="KW-0812">Transmembrane</keyword>
<evidence type="ECO:0000313" key="2">
    <source>
        <dbReference type="EMBL" id="CAD7410077.1"/>
    </source>
</evidence>
<dbReference type="PANTHER" id="PTHR12127">
    <property type="entry name" value="MUCOLIPIN"/>
    <property type="match status" value="1"/>
</dbReference>
<protein>
    <submittedName>
        <fullName evidence="2">Uncharacterized protein</fullName>
    </submittedName>
</protein>
<dbReference type="GO" id="GO:0005765">
    <property type="term" value="C:lysosomal membrane"/>
    <property type="evidence" value="ECO:0007669"/>
    <property type="project" value="TreeGrafter"/>
</dbReference>
<keyword evidence="1" id="KW-1133">Transmembrane helix</keyword>
<dbReference type="GO" id="GO:0072345">
    <property type="term" value="F:NAADP-sensitive calcium-release channel activity"/>
    <property type="evidence" value="ECO:0007669"/>
    <property type="project" value="TreeGrafter"/>
</dbReference>
<gene>
    <name evidence="2" type="ORF">TPSB3V08_LOCUS7175</name>
</gene>
<dbReference type="AlphaFoldDB" id="A0A7R9H6X4"/>
<organism evidence="2">
    <name type="scientific">Timema poppense</name>
    <name type="common">Walking stick</name>
    <dbReference type="NCBI Taxonomy" id="170557"/>
    <lineage>
        <taxon>Eukaryota</taxon>
        <taxon>Metazoa</taxon>
        <taxon>Ecdysozoa</taxon>
        <taxon>Arthropoda</taxon>
        <taxon>Hexapoda</taxon>
        <taxon>Insecta</taxon>
        <taxon>Pterygota</taxon>
        <taxon>Neoptera</taxon>
        <taxon>Polyneoptera</taxon>
        <taxon>Phasmatodea</taxon>
        <taxon>Timematodea</taxon>
        <taxon>Timematoidea</taxon>
        <taxon>Timematidae</taxon>
        <taxon>Timema</taxon>
    </lineage>
</organism>
<dbReference type="InterPro" id="IPR039031">
    <property type="entry name" value="Mucolipin"/>
</dbReference>
<proteinExistence type="predicted"/>
<dbReference type="EMBL" id="OD004503">
    <property type="protein sequence ID" value="CAD7410077.1"/>
    <property type="molecule type" value="Genomic_DNA"/>
</dbReference>